<reference evidence="1" key="1">
    <citation type="submission" date="2020-05" db="EMBL/GenBank/DDBJ databases">
        <title>Large-scale comparative analyses of tick genomes elucidate their genetic diversity and vector capacities.</title>
        <authorList>
            <person name="Jia N."/>
            <person name="Wang J."/>
            <person name="Shi W."/>
            <person name="Du L."/>
            <person name="Sun Y."/>
            <person name="Zhan W."/>
            <person name="Jiang J."/>
            <person name="Wang Q."/>
            <person name="Zhang B."/>
            <person name="Ji P."/>
            <person name="Sakyi L.B."/>
            <person name="Cui X."/>
            <person name="Yuan T."/>
            <person name="Jiang B."/>
            <person name="Yang W."/>
            <person name="Lam T.T.-Y."/>
            <person name="Chang Q."/>
            <person name="Ding S."/>
            <person name="Wang X."/>
            <person name="Zhu J."/>
            <person name="Ruan X."/>
            <person name="Zhao L."/>
            <person name="Wei J."/>
            <person name="Que T."/>
            <person name="Du C."/>
            <person name="Cheng J."/>
            <person name="Dai P."/>
            <person name="Han X."/>
            <person name="Huang E."/>
            <person name="Gao Y."/>
            <person name="Liu J."/>
            <person name="Shao H."/>
            <person name="Ye R."/>
            <person name="Li L."/>
            <person name="Wei W."/>
            <person name="Wang X."/>
            <person name="Wang C."/>
            <person name="Yang T."/>
            <person name="Huo Q."/>
            <person name="Li W."/>
            <person name="Guo W."/>
            <person name="Chen H."/>
            <person name="Zhou L."/>
            <person name="Ni X."/>
            <person name="Tian J."/>
            <person name="Zhou Y."/>
            <person name="Sheng Y."/>
            <person name="Liu T."/>
            <person name="Pan Y."/>
            <person name="Xia L."/>
            <person name="Li J."/>
            <person name="Zhao F."/>
            <person name="Cao W."/>
        </authorList>
    </citation>
    <scope>NUCLEOTIDE SEQUENCE</scope>
    <source>
        <strain evidence="1">Hyas-2018</strain>
    </source>
</reference>
<dbReference type="EMBL" id="CM023481">
    <property type="protein sequence ID" value="KAH6946830.1"/>
    <property type="molecule type" value="Genomic_DNA"/>
</dbReference>
<sequence>MASSEPVVIAQQILYVRARIPDGPCLSKTNAVHIHATRFRLRGFLPTFVRRTAHPDTPGPADPAFPWCPVIASGSGDRGSAGRRGVDRRPLRVVSRDPPRSRRVSLDGHAGRRLPERASINASRSVCVTGTRAGGDQRAITLRWARPALAGAPNEPRNWRSTRYGSPREPIAACNHRWLTRRAAAYELLRVCVGALRSTRVHDTRLAREAPRAERSAPVGGGFVRAGDVFIAEAPCP</sequence>
<name>A0ACB7TJ51_HYAAI</name>
<comment type="caution">
    <text evidence="1">The sequence shown here is derived from an EMBL/GenBank/DDBJ whole genome shotgun (WGS) entry which is preliminary data.</text>
</comment>
<accession>A0ACB7TJ51</accession>
<organism evidence="1 2">
    <name type="scientific">Hyalomma asiaticum</name>
    <name type="common">Tick</name>
    <dbReference type="NCBI Taxonomy" id="266040"/>
    <lineage>
        <taxon>Eukaryota</taxon>
        <taxon>Metazoa</taxon>
        <taxon>Ecdysozoa</taxon>
        <taxon>Arthropoda</taxon>
        <taxon>Chelicerata</taxon>
        <taxon>Arachnida</taxon>
        <taxon>Acari</taxon>
        <taxon>Parasitiformes</taxon>
        <taxon>Ixodida</taxon>
        <taxon>Ixodoidea</taxon>
        <taxon>Ixodidae</taxon>
        <taxon>Hyalomminae</taxon>
        <taxon>Hyalomma</taxon>
    </lineage>
</organism>
<evidence type="ECO:0000313" key="2">
    <source>
        <dbReference type="Proteomes" id="UP000821845"/>
    </source>
</evidence>
<dbReference type="Proteomes" id="UP000821845">
    <property type="component" value="Chromosome 1"/>
</dbReference>
<evidence type="ECO:0000313" key="1">
    <source>
        <dbReference type="EMBL" id="KAH6946830.1"/>
    </source>
</evidence>
<protein>
    <submittedName>
        <fullName evidence="1">Uncharacterized protein</fullName>
    </submittedName>
</protein>
<keyword evidence="2" id="KW-1185">Reference proteome</keyword>
<proteinExistence type="predicted"/>
<gene>
    <name evidence="1" type="ORF">HPB50_015430</name>
</gene>